<sequence>MGQEWAWTTDVTLASQRGAHLPLMDEILAELKKRGWDGRDYFGVQMALEESLSNAIRHGNKLNEEKSVEVECKLSEESFWIRIRDEGDGFQPGEVADCTTAEGLSCHGGRGMMLINAYMTRVEHNEAGNCITMEKNREPSDG</sequence>
<organism evidence="3 4">
    <name type="scientific">Posidoniimonas corsicana</name>
    <dbReference type="NCBI Taxonomy" id="1938618"/>
    <lineage>
        <taxon>Bacteria</taxon>
        <taxon>Pseudomonadati</taxon>
        <taxon>Planctomycetota</taxon>
        <taxon>Planctomycetia</taxon>
        <taxon>Pirellulales</taxon>
        <taxon>Lacipirellulaceae</taxon>
        <taxon>Posidoniimonas</taxon>
    </lineage>
</organism>
<evidence type="ECO:0000256" key="1">
    <source>
        <dbReference type="ARBA" id="ARBA00022527"/>
    </source>
</evidence>
<dbReference type="Pfam" id="PF13581">
    <property type="entry name" value="HATPase_c_2"/>
    <property type="match status" value="1"/>
</dbReference>
<dbReference type="PANTHER" id="PTHR35526:SF3">
    <property type="entry name" value="ANTI-SIGMA-F FACTOR RSBW"/>
    <property type="match status" value="1"/>
</dbReference>
<accession>A0A5C5VHY1</accession>
<dbReference type="GO" id="GO:0004674">
    <property type="term" value="F:protein serine/threonine kinase activity"/>
    <property type="evidence" value="ECO:0007669"/>
    <property type="project" value="UniProtKB-KW"/>
</dbReference>
<reference evidence="3 4" key="1">
    <citation type="submission" date="2019-02" db="EMBL/GenBank/DDBJ databases">
        <title>Deep-cultivation of Planctomycetes and their phenomic and genomic characterization uncovers novel biology.</title>
        <authorList>
            <person name="Wiegand S."/>
            <person name="Jogler M."/>
            <person name="Boedeker C."/>
            <person name="Pinto D."/>
            <person name="Vollmers J."/>
            <person name="Rivas-Marin E."/>
            <person name="Kohn T."/>
            <person name="Peeters S.H."/>
            <person name="Heuer A."/>
            <person name="Rast P."/>
            <person name="Oberbeckmann S."/>
            <person name="Bunk B."/>
            <person name="Jeske O."/>
            <person name="Meyerdierks A."/>
            <person name="Storesund J.E."/>
            <person name="Kallscheuer N."/>
            <person name="Luecker S."/>
            <person name="Lage O.M."/>
            <person name="Pohl T."/>
            <person name="Merkel B.J."/>
            <person name="Hornburger P."/>
            <person name="Mueller R.-W."/>
            <person name="Bruemmer F."/>
            <person name="Labrenz M."/>
            <person name="Spormann A.M."/>
            <person name="Op Den Camp H."/>
            <person name="Overmann J."/>
            <person name="Amann R."/>
            <person name="Jetten M.S.M."/>
            <person name="Mascher T."/>
            <person name="Medema M.H."/>
            <person name="Devos D.P."/>
            <person name="Kaster A.-K."/>
            <person name="Ovreas L."/>
            <person name="Rohde M."/>
            <person name="Galperin M.Y."/>
            <person name="Jogler C."/>
        </authorList>
    </citation>
    <scope>NUCLEOTIDE SEQUENCE [LARGE SCALE GENOMIC DNA]</scope>
    <source>
        <strain evidence="3 4">KOR34</strain>
    </source>
</reference>
<feature type="domain" description="Histidine kinase/HSP90-like ATPase" evidence="2">
    <location>
        <begin position="19"/>
        <end position="135"/>
    </location>
</feature>
<dbReference type="Proteomes" id="UP000316714">
    <property type="component" value="Unassembled WGS sequence"/>
</dbReference>
<dbReference type="PANTHER" id="PTHR35526">
    <property type="entry name" value="ANTI-SIGMA-F FACTOR RSBW-RELATED"/>
    <property type="match status" value="1"/>
</dbReference>
<keyword evidence="1" id="KW-0723">Serine/threonine-protein kinase</keyword>
<evidence type="ECO:0000313" key="4">
    <source>
        <dbReference type="Proteomes" id="UP000316714"/>
    </source>
</evidence>
<dbReference type="OrthoDB" id="9792240at2"/>
<dbReference type="SUPFAM" id="SSF55874">
    <property type="entry name" value="ATPase domain of HSP90 chaperone/DNA topoisomerase II/histidine kinase"/>
    <property type="match status" value="1"/>
</dbReference>
<dbReference type="InterPro" id="IPR036890">
    <property type="entry name" value="HATPase_C_sf"/>
</dbReference>
<proteinExistence type="predicted"/>
<keyword evidence="1" id="KW-0418">Kinase</keyword>
<dbReference type="CDD" id="cd16936">
    <property type="entry name" value="HATPase_RsbW-like"/>
    <property type="match status" value="1"/>
</dbReference>
<evidence type="ECO:0000259" key="2">
    <source>
        <dbReference type="Pfam" id="PF13581"/>
    </source>
</evidence>
<dbReference type="Gene3D" id="3.30.565.10">
    <property type="entry name" value="Histidine kinase-like ATPase, C-terminal domain"/>
    <property type="match status" value="1"/>
</dbReference>
<name>A0A5C5VHY1_9BACT</name>
<evidence type="ECO:0000313" key="3">
    <source>
        <dbReference type="EMBL" id="TWT37721.1"/>
    </source>
</evidence>
<dbReference type="RefSeq" id="WP_146565034.1">
    <property type="nucleotide sequence ID" value="NZ_SIHJ01000001.1"/>
</dbReference>
<keyword evidence="4" id="KW-1185">Reference proteome</keyword>
<dbReference type="AlphaFoldDB" id="A0A5C5VHY1"/>
<dbReference type="InterPro" id="IPR003594">
    <property type="entry name" value="HATPase_dom"/>
</dbReference>
<dbReference type="InterPro" id="IPR050267">
    <property type="entry name" value="Anti-sigma-factor_SerPK"/>
</dbReference>
<protein>
    <submittedName>
        <fullName evidence="3">Anti-sigma F factor</fullName>
    </submittedName>
</protein>
<gene>
    <name evidence="3" type="ORF">KOR34_26840</name>
</gene>
<dbReference type="EMBL" id="SIHJ01000001">
    <property type="protein sequence ID" value="TWT37721.1"/>
    <property type="molecule type" value="Genomic_DNA"/>
</dbReference>
<comment type="caution">
    <text evidence="3">The sequence shown here is derived from an EMBL/GenBank/DDBJ whole genome shotgun (WGS) entry which is preliminary data.</text>
</comment>
<keyword evidence="1" id="KW-0808">Transferase</keyword>